<protein>
    <recommendedName>
        <fullName evidence="4">Hydrogenase maturation factor HypA</fullName>
    </recommendedName>
</protein>
<feature type="binding site" evidence="4">
    <location>
        <position position="143"/>
    </location>
    <ligand>
        <name>Zn(2+)</name>
        <dbReference type="ChEBI" id="CHEBI:29105"/>
    </ligand>
</feature>
<feature type="binding site" evidence="4">
    <location>
        <position position="72"/>
    </location>
    <ligand>
        <name>Ni(2+)</name>
        <dbReference type="ChEBI" id="CHEBI:49786"/>
    </ligand>
</feature>
<dbReference type="PANTHER" id="PTHR34535:SF3">
    <property type="entry name" value="HYDROGENASE MATURATION FACTOR HYPA"/>
    <property type="match status" value="1"/>
</dbReference>
<evidence type="ECO:0000256" key="5">
    <source>
        <dbReference type="SAM" id="MobiDB-lite"/>
    </source>
</evidence>
<comment type="function">
    <text evidence="4">Involved in the maturation of [NiFe] hydrogenases. Required for nickel insertion into the metal center of the hydrogenase.</text>
</comment>
<keyword evidence="3 4" id="KW-0862">Zinc</keyword>
<reference evidence="6 7" key="1">
    <citation type="journal article" date="2017" name="ISME J.">
        <title>Energy and carbon metabolisms in a deep terrestrial subsurface fluid microbial community.</title>
        <authorList>
            <person name="Momper L."/>
            <person name="Jungbluth S.P."/>
            <person name="Lee M.D."/>
            <person name="Amend J.P."/>
        </authorList>
    </citation>
    <scope>NUCLEOTIDE SEQUENCE [LARGE SCALE GENOMIC DNA]</scope>
    <source>
        <strain evidence="6">SURF_5</strain>
    </source>
</reference>
<dbReference type="AlphaFoldDB" id="A0A3A4NRG8"/>
<dbReference type="Pfam" id="PF01155">
    <property type="entry name" value="HypA"/>
    <property type="match status" value="1"/>
</dbReference>
<evidence type="ECO:0000256" key="1">
    <source>
        <dbReference type="ARBA" id="ARBA00022596"/>
    </source>
</evidence>
<sequence>MRRQMLFWRYHGERGRRGRSREMSRLRSVQHGVSDGIALDEEARGNHPAGARPARDDLHHHAGKREAVIIMHEMSIAQSILKIALNAAQTNGAKKLKTVRIRAGELRGIVPTQLSFFFQFITKDTPAEGAVLEVETVPIKGKCKSCENVFMVQNYEFVCAQCQSKDVDVIQGMELAVKEIEIE</sequence>
<dbReference type="HAMAP" id="MF_00213">
    <property type="entry name" value="HypA_HybF"/>
    <property type="match status" value="1"/>
</dbReference>
<evidence type="ECO:0000256" key="3">
    <source>
        <dbReference type="ARBA" id="ARBA00022833"/>
    </source>
</evidence>
<dbReference type="NCBIfam" id="TIGR00100">
    <property type="entry name" value="hypA"/>
    <property type="match status" value="1"/>
</dbReference>
<evidence type="ECO:0000256" key="4">
    <source>
        <dbReference type="HAMAP-Rule" id="MF_00213"/>
    </source>
</evidence>
<keyword evidence="1 4" id="KW-0533">Nickel</keyword>
<accession>A0A3A4NRG8</accession>
<feature type="binding site" evidence="4">
    <location>
        <position position="162"/>
    </location>
    <ligand>
        <name>Zn(2+)</name>
        <dbReference type="ChEBI" id="CHEBI:29105"/>
    </ligand>
</feature>
<feature type="binding site" evidence="4">
    <location>
        <position position="146"/>
    </location>
    <ligand>
        <name>Zn(2+)</name>
        <dbReference type="ChEBI" id="CHEBI:29105"/>
    </ligand>
</feature>
<dbReference type="GO" id="GO:0016151">
    <property type="term" value="F:nickel cation binding"/>
    <property type="evidence" value="ECO:0007669"/>
    <property type="project" value="UniProtKB-UniRule"/>
</dbReference>
<dbReference type="InterPro" id="IPR000688">
    <property type="entry name" value="HypA/HybF"/>
</dbReference>
<comment type="caution">
    <text evidence="6">The sequence shown here is derived from an EMBL/GenBank/DDBJ whole genome shotgun (WGS) entry which is preliminary data.</text>
</comment>
<evidence type="ECO:0000313" key="6">
    <source>
        <dbReference type="EMBL" id="RJP18131.1"/>
    </source>
</evidence>
<comment type="similarity">
    <text evidence="4">Belongs to the HypA/HybF family.</text>
</comment>
<dbReference type="Gene3D" id="3.30.2320.80">
    <property type="match status" value="1"/>
</dbReference>
<keyword evidence="2 4" id="KW-0479">Metal-binding</keyword>
<dbReference type="GO" id="GO:0051604">
    <property type="term" value="P:protein maturation"/>
    <property type="evidence" value="ECO:0007669"/>
    <property type="project" value="InterPro"/>
</dbReference>
<evidence type="ECO:0000256" key="2">
    <source>
        <dbReference type="ARBA" id="ARBA00022723"/>
    </source>
</evidence>
<dbReference type="Proteomes" id="UP000265882">
    <property type="component" value="Unassembled WGS sequence"/>
</dbReference>
<dbReference type="EMBL" id="QZKU01000105">
    <property type="protein sequence ID" value="RJP18131.1"/>
    <property type="molecule type" value="Genomic_DNA"/>
</dbReference>
<name>A0A3A4NRG8_ABYX5</name>
<dbReference type="GO" id="GO:0008270">
    <property type="term" value="F:zinc ion binding"/>
    <property type="evidence" value="ECO:0007669"/>
    <property type="project" value="UniProtKB-UniRule"/>
</dbReference>
<proteinExistence type="inferred from homology"/>
<feature type="binding site" evidence="4">
    <location>
        <position position="159"/>
    </location>
    <ligand>
        <name>Zn(2+)</name>
        <dbReference type="ChEBI" id="CHEBI:29105"/>
    </ligand>
</feature>
<dbReference type="PANTHER" id="PTHR34535">
    <property type="entry name" value="HYDROGENASE MATURATION FACTOR HYPA"/>
    <property type="match status" value="1"/>
</dbReference>
<organism evidence="6 7">
    <name type="scientific">Abyssobacteria bacterium (strain SURF_5)</name>
    <dbReference type="NCBI Taxonomy" id="2093360"/>
    <lineage>
        <taxon>Bacteria</taxon>
        <taxon>Pseudomonadati</taxon>
        <taxon>Candidatus Hydrogenedentota</taxon>
        <taxon>Candidatus Abyssobacteria</taxon>
    </lineage>
</organism>
<evidence type="ECO:0000313" key="7">
    <source>
        <dbReference type="Proteomes" id="UP000265882"/>
    </source>
</evidence>
<gene>
    <name evidence="4 6" type="primary">hypA</name>
    <name evidence="6" type="ORF">C4520_14875</name>
</gene>
<feature type="region of interest" description="Disordered" evidence="5">
    <location>
        <begin position="39"/>
        <end position="58"/>
    </location>
</feature>